<dbReference type="Proteomes" id="UP000309186">
    <property type="component" value="Unassembled WGS sequence"/>
</dbReference>
<dbReference type="OrthoDB" id="1792985at2"/>
<dbReference type="EMBL" id="PPSW01000027">
    <property type="protein sequence ID" value="TLX45910.1"/>
    <property type="molecule type" value="Genomic_DNA"/>
</dbReference>
<dbReference type="CDD" id="cd17470">
    <property type="entry name" value="T3SS_Flik_C"/>
    <property type="match status" value="1"/>
</dbReference>
<accession>A0A5R9PYD5</accession>
<feature type="compositionally biased region" description="Polar residues" evidence="1">
    <location>
        <begin position="427"/>
        <end position="441"/>
    </location>
</feature>
<dbReference type="InterPro" id="IPR052563">
    <property type="entry name" value="FliK"/>
</dbReference>
<feature type="region of interest" description="Disordered" evidence="1">
    <location>
        <begin position="427"/>
        <end position="448"/>
    </location>
</feature>
<feature type="compositionally biased region" description="Polar residues" evidence="1">
    <location>
        <begin position="790"/>
        <end position="804"/>
    </location>
</feature>
<feature type="compositionally biased region" description="Low complexity" evidence="1">
    <location>
        <begin position="818"/>
        <end position="839"/>
    </location>
</feature>
<feature type="compositionally biased region" description="Basic and acidic residues" evidence="1">
    <location>
        <begin position="112"/>
        <end position="128"/>
    </location>
</feature>
<proteinExistence type="predicted"/>
<feature type="region of interest" description="Disordered" evidence="1">
    <location>
        <begin position="247"/>
        <end position="269"/>
    </location>
</feature>
<feature type="compositionally biased region" description="Polar residues" evidence="1">
    <location>
        <begin position="331"/>
        <end position="340"/>
    </location>
</feature>
<dbReference type="InterPro" id="IPR038610">
    <property type="entry name" value="FliK-like_C_sf"/>
</dbReference>
<feature type="region of interest" description="Disordered" evidence="1">
    <location>
        <begin position="789"/>
        <end position="845"/>
    </location>
</feature>
<feature type="region of interest" description="Disordered" evidence="1">
    <location>
        <begin position="55"/>
        <end position="210"/>
    </location>
</feature>
<name>A0A5R9PYD5_9GAMM</name>
<dbReference type="AlphaFoldDB" id="A0A5R9PYD5"/>
<comment type="caution">
    <text evidence="3">The sequence shown here is derived from an EMBL/GenBank/DDBJ whole genome shotgun (WGS) entry which is preliminary data.</text>
</comment>
<dbReference type="PANTHER" id="PTHR37533:SF2">
    <property type="entry name" value="FLAGELLAR HOOK-LENGTH CONTROL PROTEIN"/>
    <property type="match status" value="1"/>
</dbReference>
<feature type="compositionally biased region" description="Polar residues" evidence="1">
    <location>
        <begin position="130"/>
        <end position="142"/>
    </location>
</feature>
<dbReference type="InterPro" id="IPR021136">
    <property type="entry name" value="Flagellar_hook_control-like_C"/>
</dbReference>
<feature type="domain" description="Flagellar hook-length control protein-like C-terminal" evidence="2">
    <location>
        <begin position="721"/>
        <end position="801"/>
    </location>
</feature>
<evidence type="ECO:0000259" key="2">
    <source>
        <dbReference type="Pfam" id="PF02120"/>
    </source>
</evidence>
<dbReference type="RefSeq" id="WP_138483372.1">
    <property type="nucleotide sequence ID" value="NZ_PPSW01000027.1"/>
</dbReference>
<gene>
    <name evidence="3" type="ORF">C1E24_16660</name>
</gene>
<protein>
    <recommendedName>
        <fullName evidence="2">Flagellar hook-length control protein-like C-terminal domain-containing protein</fullName>
    </recommendedName>
</protein>
<feature type="region of interest" description="Disordered" evidence="1">
    <location>
        <begin position="291"/>
        <end position="340"/>
    </location>
</feature>
<feature type="compositionally biased region" description="Basic and acidic residues" evidence="1">
    <location>
        <begin position="70"/>
        <end position="90"/>
    </location>
</feature>
<sequence length="845" mass="91914">MLNLKLEVDLKLSQAEKARFASEKEQTDKSAFYSELERAEKASTSVDATKVITKNSASEQDAIEITQKPVSEHNEKVSDVDKLMVADSKKAGALSNSDPEQKESSETPLVENAREASEQAVDDKKKNLEQIATTKGTEQKANISFYHGQQDHEQVNAEGQQATKPVTDNNALNAGQVEQPEIAKPNKQNINTPSQTGTLTNAQVEPSTSDKLLAQIQASTSQTTDVKQHLAPVPKALKDVLSQFDSSKAALPVNTEKEADKISPPDLGRDENEAVKVMSAKSELVSLLGGQTQVDTISTSDTEEIRPSTALSSKPIEENQMPSKDGKPQAFNGQAQTQSQSIVLSGNVDEGLTESVNNQASKSEKLISNVAVEQTSPKSSEKPSSMLMNEVQPDADVNQASDLNAIKKSDTDINQVSDLNAIKKSDTNVIQKSNEQNNKSPQIHADKRVDTLTTDFKQSVKEPTADNVSISNEAKVVTHLDKVTERQEGSNRVTDKVVHLADKTPVNPSTLEQQIKSLPNQDKLALQQSLQQAVDSGKLDDVQLERAEQTLSILKSSNDMQSQDSKKTDQKVVNVMGGTATQTKGSADLANYNSTKVTTQSLSETAQASVEQTKNERVSMADLSDVTQANNEQFAKQGRKAEMSPKTENIFKSIIQQTSLANVQSTHDLDISQSVQQFDNVLQNAQTQQSASVTQKASTDPNIAQTFNLQKNDAVKALHDKVNAMLNINNKEAEIRLDPPELGSMQIRIRSEAEQAQVNFVVQNQQAKEALEQSMPKLKEMLAEQGIQLGESNIQQDSGSSSEQGTDEAQELGNSKLANQESQAQNSQQTRTNSSSSESGIDYYA</sequence>
<feature type="compositionally biased region" description="Polar residues" evidence="1">
    <location>
        <begin position="157"/>
        <end position="173"/>
    </location>
</feature>
<evidence type="ECO:0000313" key="4">
    <source>
        <dbReference type="Proteomes" id="UP000309186"/>
    </source>
</evidence>
<reference evidence="3 4" key="1">
    <citation type="submission" date="2018-01" db="EMBL/GenBank/DDBJ databases">
        <title>Co-occurrence of chitin degradation, pigmentation and bioactivity in marine Pseudoalteromonas.</title>
        <authorList>
            <person name="Paulsen S."/>
            <person name="Gram L."/>
            <person name="Machado H."/>
        </authorList>
    </citation>
    <scope>NUCLEOTIDE SEQUENCE [LARGE SCALE GENOMIC DNA]</scope>
    <source>
        <strain evidence="3 4">S3663</strain>
    </source>
</reference>
<feature type="compositionally biased region" description="Polar residues" evidence="1">
    <location>
        <begin position="186"/>
        <end position="210"/>
    </location>
</feature>
<evidence type="ECO:0000313" key="3">
    <source>
        <dbReference type="EMBL" id="TLX45910.1"/>
    </source>
</evidence>
<dbReference type="Pfam" id="PF02120">
    <property type="entry name" value="Flg_hook"/>
    <property type="match status" value="1"/>
</dbReference>
<organism evidence="3 4">
    <name type="scientific">Pseudoalteromonas phenolica</name>
    <dbReference type="NCBI Taxonomy" id="161398"/>
    <lineage>
        <taxon>Bacteria</taxon>
        <taxon>Pseudomonadati</taxon>
        <taxon>Pseudomonadota</taxon>
        <taxon>Gammaproteobacteria</taxon>
        <taxon>Alteromonadales</taxon>
        <taxon>Pseudoalteromonadaceae</taxon>
        <taxon>Pseudoalteromonas</taxon>
    </lineage>
</organism>
<feature type="compositionally biased region" description="Basic and acidic residues" evidence="1">
    <location>
        <begin position="255"/>
        <end position="269"/>
    </location>
</feature>
<evidence type="ECO:0000256" key="1">
    <source>
        <dbReference type="SAM" id="MobiDB-lite"/>
    </source>
</evidence>
<dbReference type="PANTHER" id="PTHR37533">
    <property type="entry name" value="FLAGELLAR HOOK-LENGTH CONTROL PROTEIN"/>
    <property type="match status" value="1"/>
</dbReference>
<dbReference type="Gene3D" id="3.30.750.140">
    <property type="match status" value="1"/>
</dbReference>
<feature type="compositionally biased region" description="Polar residues" evidence="1">
    <location>
        <begin position="291"/>
        <end position="300"/>
    </location>
</feature>